<name>A0A7U7GAZ1_9GAMM</name>
<evidence type="ECO:0000259" key="1">
    <source>
        <dbReference type="Pfam" id="PF04326"/>
    </source>
</evidence>
<proteinExistence type="predicted"/>
<gene>
    <name evidence="2" type="ORF">BN874_1890005</name>
</gene>
<dbReference type="InterPro" id="IPR007421">
    <property type="entry name" value="Schlafen_AlbA_2_dom"/>
</dbReference>
<keyword evidence="3" id="KW-1185">Reference proteome</keyword>
<evidence type="ECO:0000313" key="2">
    <source>
        <dbReference type="EMBL" id="CDH44791.1"/>
    </source>
</evidence>
<dbReference type="Proteomes" id="UP000019184">
    <property type="component" value="Unassembled WGS sequence"/>
</dbReference>
<sequence length="384" mass="42551">MNETELLDILARGEDSRHQFKANISNIDALAAELVAFANSGGGVLIIGVSDLGEVQGLSAADISRLNQLLSNTASQSVRPPIHPISLNIRTAQSLVMVIQVPEGLNRPYTDAQGRIWVKSGADKRHVTAREEMQRLFQQAGLIYADEVPVASATVANIDRPALEEYFENRYRQPLEETGPSLARLLQNMGLARDGVLTLAGVLLFAKKPERFRPAFMIKAVAIPGGELHETRYLDSEDIFDRLAGQYQRSLAFIKRNLHHVQGDQGVNSLGILEIPEIVFQELLVNALIHRDYFISAPIRVVVFADRVEISNPGHLPNHLNVEQIRYGLSNMRNPLLASHATHLLPYRGLGSGIPRALNACPRLELVDDRIGNQFKAIIPRRAR</sequence>
<accession>A0A7U7GAZ1</accession>
<organism evidence="2 3">
    <name type="scientific">Candidatus Contendobacter odensis Run_B_J11</name>
    <dbReference type="NCBI Taxonomy" id="1400861"/>
    <lineage>
        <taxon>Bacteria</taxon>
        <taxon>Pseudomonadati</taxon>
        <taxon>Pseudomonadota</taxon>
        <taxon>Gammaproteobacteria</taxon>
        <taxon>Candidatus Competibacteraceae</taxon>
        <taxon>Candidatus Contendibacter</taxon>
    </lineage>
</organism>
<dbReference type="AlphaFoldDB" id="A0A7U7GAZ1"/>
<dbReference type="PANTHER" id="PTHR30595">
    <property type="entry name" value="GLPR-RELATED TRANSCRIPTIONAL REPRESSOR"/>
    <property type="match status" value="1"/>
</dbReference>
<dbReference type="PANTHER" id="PTHR30595:SF6">
    <property type="entry name" value="SCHLAFEN ALBA-2 DOMAIN-CONTAINING PROTEIN"/>
    <property type="match status" value="1"/>
</dbReference>
<protein>
    <submittedName>
        <fullName evidence="2">ATP-dependent DNA helicase RecG</fullName>
    </submittedName>
</protein>
<dbReference type="Gene3D" id="3.30.950.30">
    <property type="entry name" value="Schlafen, AAA domain"/>
    <property type="match status" value="1"/>
</dbReference>
<dbReference type="RefSeq" id="WP_034431972.1">
    <property type="nucleotide sequence ID" value="NZ_CBTK010000100.1"/>
</dbReference>
<keyword evidence="2" id="KW-0347">Helicase</keyword>
<dbReference type="InterPro" id="IPR038461">
    <property type="entry name" value="Schlafen_AlbA_2_dom_sf"/>
</dbReference>
<keyword evidence="2" id="KW-0547">Nucleotide-binding</keyword>
<keyword evidence="2" id="KW-0378">Hydrolase</keyword>
<comment type="caution">
    <text evidence="2">The sequence shown here is derived from an EMBL/GenBank/DDBJ whole genome shotgun (WGS) entry which is preliminary data.</text>
</comment>
<dbReference type="Pfam" id="PF13749">
    <property type="entry name" value="HATPase_c_4"/>
    <property type="match status" value="1"/>
</dbReference>
<keyword evidence="2" id="KW-0067">ATP-binding</keyword>
<evidence type="ECO:0000313" key="3">
    <source>
        <dbReference type="Proteomes" id="UP000019184"/>
    </source>
</evidence>
<dbReference type="EMBL" id="CBTK010000100">
    <property type="protein sequence ID" value="CDH44791.1"/>
    <property type="molecule type" value="Genomic_DNA"/>
</dbReference>
<dbReference type="Gene3D" id="3.30.565.60">
    <property type="match status" value="1"/>
</dbReference>
<dbReference type="Pfam" id="PF04326">
    <property type="entry name" value="SLFN_AlbA_2"/>
    <property type="match status" value="1"/>
</dbReference>
<feature type="domain" description="Schlafen AlbA-2" evidence="1">
    <location>
        <begin position="14"/>
        <end position="127"/>
    </location>
</feature>
<dbReference type="GO" id="GO:0004386">
    <property type="term" value="F:helicase activity"/>
    <property type="evidence" value="ECO:0007669"/>
    <property type="project" value="UniProtKB-KW"/>
</dbReference>
<dbReference type="InterPro" id="IPR038475">
    <property type="entry name" value="RecG_C_sf"/>
</dbReference>
<reference evidence="2 3" key="1">
    <citation type="journal article" date="2014" name="ISME J.">
        <title>Candidatus Competibacter-lineage genomes retrieved from metagenomes reveal functional metabolic diversity.</title>
        <authorList>
            <person name="McIlroy S.J."/>
            <person name="Albertsen M."/>
            <person name="Andresen E.K."/>
            <person name="Saunders A.M."/>
            <person name="Kristiansen R."/>
            <person name="Stokholm-Bjerregaard M."/>
            <person name="Nielsen K.L."/>
            <person name="Nielsen P.H."/>
        </authorList>
    </citation>
    <scope>NUCLEOTIDE SEQUENCE [LARGE SCALE GENOMIC DNA]</scope>
    <source>
        <strain evidence="2 3">Run_B_J11</strain>
    </source>
</reference>
<dbReference type="OrthoDB" id="34589at2"/>